<evidence type="ECO:0000313" key="3">
    <source>
        <dbReference type="Proteomes" id="UP000487757"/>
    </source>
</evidence>
<organism evidence="2 3">
    <name type="scientific">Pedobacter petrophilus</name>
    <dbReference type="NCBI Taxonomy" id="1908241"/>
    <lineage>
        <taxon>Bacteria</taxon>
        <taxon>Pseudomonadati</taxon>
        <taxon>Bacteroidota</taxon>
        <taxon>Sphingobacteriia</taxon>
        <taxon>Sphingobacteriales</taxon>
        <taxon>Sphingobacteriaceae</taxon>
        <taxon>Pedobacter</taxon>
    </lineage>
</organism>
<reference evidence="2 3" key="1">
    <citation type="submission" date="2019-11" db="EMBL/GenBank/DDBJ databases">
        <title>Pedobacter petrophilus genome.</title>
        <authorList>
            <person name="Feldbauer M.J."/>
            <person name="Newman J.D."/>
        </authorList>
    </citation>
    <scope>NUCLEOTIDE SEQUENCE [LARGE SCALE GENOMIC DNA]</scope>
    <source>
        <strain evidence="2 3">LMG 29686</strain>
    </source>
</reference>
<dbReference type="AlphaFoldDB" id="A0A7K0G219"/>
<keyword evidence="1" id="KW-0732">Signal</keyword>
<dbReference type="RefSeq" id="WP_154281892.1">
    <property type="nucleotide sequence ID" value="NZ_JBHUJQ010000001.1"/>
</dbReference>
<name>A0A7K0G219_9SPHI</name>
<feature type="chain" id="PRO_5029882394" evidence="1">
    <location>
        <begin position="23"/>
        <end position="118"/>
    </location>
</feature>
<feature type="signal peptide" evidence="1">
    <location>
        <begin position="1"/>
        <end position="22"/>
    </location>
</feature>
<evidence type="ECO:0000256" key="1">
    <source>
        <dbReference type="SAM" id="SignalP"/>
    </source>
</evidence>
<gene>
    <name evidence="2" type="ORF">GJU39_15490</name>
</gene>
<dbReference type="EMBL" id="WKKH01000026">
    <property type="protein sequence ID" value="MRX77490.1"/>
    <property type="molecule type" value="Genomic_DNA"/>
</dbReference>
<sequence length="118" mass="13440">MMKKLMILATLVAGFALFDVKAQTVNGVRLSEITADYIQIKQIERTFSDKVFIEVEYGQITSDSNNLCIKDDNGKKMEFNSALEFVNKVKSYGYELFQVFSEREAKSDSSAVYVLKKK</sequence>
<proteinExistence type="predicted"/>
<accession>A0A7K0G219</accession>
<dbReference type="OrthoDB" id="5873496at2"/>
<protein>
    <submittedName>
        <fullName evidence="2">Uncharacterized protein</fullName>
    </submittedName>
</protein>
<keyword evidence="3" id="KW-1185">Reference proteome</keyword>
<comment type="caution">
    <text evidence="2">The sequence shown here is derived from an EMBL/GenBank/DDBJ whole genome shotgun (WGS) entry which is preliminary data.</text>
</comment>
<evidence type="ECO:0000313" key="2">
    <source>
        <dbReference type="EMBL" id="MRX77490.1"/>
    </source>
</evidence>
<dbReference type="Proteomes" id="UP000487757">
    <property type="component" value="Unassembled WGS sequence"/>
</dbReference>